<comment type="caution">
    <text evidence="2">The sequence shown here is derived from an EMBL/GenBank/DDBJ whole genome shotgun (WGS) entry which is preliminary data.</text>
</comment>
<organism evidence="2 3">
    <name type="scientific">Cohnella soli</name>
    <dbReference type="NCBI Taxonomy" id="425005"/>
    <lineage>
        <taxon>Bacteria</taxon>
        <taxon>Bacillati</taxon>
        <taxon>Bacillota</taxon>
        <taxon>Bacilli</taxon>
        <taxon>Bacillales</taxon>
        <taxon>Paenibacillaceae</taxon>
        <taxon>Cohnella</taxon>
    </lineage>
</organism>
<reference evidence="3" key="1">
    <citation type="journal article" date="2019" name="Int. J. Syst. Evol. Microbiol.">
        <title>The Global Catalogue of Microorganisms (GCM) 10K type strain sequencing project: providing services to taxonomists for standard genome sequencing and annotation.</title>
        <authorList>
            <consortium name="The Broad Institute Genomics Platform"/>
            <consortium name="The Broad Institute Genome Sequencing Center for Infectious Disease"/>
            <person name="Wu L."/>
            <person name="Ma J."/>
        </authorList>
    </citation>
    <scope>NUCLEOTIDE SEQUENCE [LARGE SCALE GENOMIC DNA]</scope>
    <source>
        <strain evidence="3">CGMCC 1.18575</strain>
    </source>
</reference>
<evidence type="ECO:0000256" key="1">
    <source>
        <dbReference type="SAM" id="SignalP"/>
    </source>
</evidence>
<name>A0ABW0I4P0_9BACL</name>
<proteinExistence type="predicted"/>
<sequence length="123" mass="13304">MRFISLLLAICLLLTGCGAKSGSGNGNGPFKPTLDVTLDIKGQSVVVNVKTNMKISAEDYGAERKEGVGHIHMYLDNGEKIGVKTGSHTFTELPAGKHTVKVSLHNNDHTPYDVTKTYDFTIK</sequence>
<evidence type="ECO:0008006" key="4">
    <source>
        <dbReference type="Google" id="ProtNLM"/>
    </source>
</evidence>
<keyword evidence="3" id="KW-1185">Reference proteome</keyword>
<accession>A0ABW0I4P0</accession>
<keyword evidence="1" id="KW-0732">Signal</keyword>
<feature type="chain" id="PRO_5046203917" description="DUF4399 domain-containing protein" evidence="1">
    <location>
        <begin position="22"/>
        <end position="123"/>
    </location>
</feature>
<evidence type="ECO:0000313" key="2">
    <source>
        <dbReference type="EMBL" id="MFC5407067.1"/>
    </source>
</evidence>
<dbReference type="RefSeq" id="WP_378139394.1">
    <property type="nucleotide sequence ID" value="NZ_JBHSMI010000067.1"/>
</dbReference>
<dbReference type="EMBL" id="JBHSMI010000067">
    <property type="protein sequence ID" value="MFC5407067.1"/>
    <property type="molecule type" value="Genomic_DNA"/>
</dbReference>
<feature type="signal peptide" evidence="1">
    <location>
        <begin position="1"/>
        <end position="21"/>
    </location>
</feature>
<dbReference type="Proteomes" id="UP001596113">
    <property type="component" value="Unassembled WGS sequence"/>
</dbReference>
<protein>
    <recommendedName>
        <fullName evidence="4">DUF4399 domain-containing protein</fullName>
    </recommendedName>
</protein>
<evidence type="ECO:0000313" key="3">
    <source>
        <dbReference type="Proteomes" id="UP001596113"/>
    </source>
</evidence>
<dbReference type="PROSITE" id="PS51257">
    <property type="entry name" value="PROKAR_LIPOPROTEIN"/>
    <property type="match status" value="1"/>
</dbReference>
<gene>
    <name evidence="2" type="ORF">ACFPOF_30440</name>
</gene>